<evidence type="ECO:0000256" key="6">
    <source>
        <dbReference type="ARBA" id="ARBA00022692"/>
    </source>
</evidence>
<evidence type="ECO:0000256" key="3">
    <source>
        <dbReference type="ARBA" id="ARBA00012438"/>
    </source>
</evidence>
<name>A0ABX8WRB7_9GAMM</name>
<dbReference type="InterPro" id="IPR003660">
    <property type="entry name" value="HAMP_dom"/>
</dbReference>
<keyword evidence="10 11" id="KW-0472">Membrane</keyword>
<feature type="transmembrane region" description="Helical" evidence="11">
    <location>
        <begin position="155"/>
        <end position="174"/>
    </location>
</feature>
<dbReference type="RefSeq" id="WP_220380188.1">
    <property type="nucleotide sequence ID" value="NZ_CP080544.1"/>
</dbReference>
<evidence type="ECO:0000256" key="5">
    <source>
        <dbReference type="ARBA" id="ARBA00022679"/>
    </source>
</evidence>
<evidence type="ECO:0000256" key="10">
    <source>
        <dbReference type="ARBA" id="ARBA00023136"/>
    </source>
</evidence>
<keyword evidence="5" id="KW-0808">Transferase</keyword>
<evidence type="ECO:0000313" key="14">
    <source>
        <dbReference type="EMBL" id="QYR53372.1"/>
    </source>
</evidence>
<evidence type="ECO:0000256" key="8">
    <source>
        <dbReference type="ARBA" id="ARBA00022989"/>
    </source>
</evidence>
<evidence type="ECO:0000256" key="4">
    <source>
        <dbReference type="ARBA" id="ARBA00022553"/>
    </source>
</evidence>
<feature type="domain" description="Histidine kinase" evidence="12">
    <location>
        <begin position="237"/>
        <end position="449"/>
    </location>
</feature>
<protein>
    <recommendedName>
        <fullName evidence="3">histidine kinase</fullName>
        <ecNumber evidence="3">2.7.13.3</ecNumber>
    </recommendedName>
</protein>
<dbReference type="Pfam" id="PF02518">
    <property type="entry name" value="HATPase_c"/>
    <property type="match status" value="1"/>
</dbReference>
<dbReference type="SUPFAM" id="SSF47384">
    <property type="entry name" value="Homodimeric domain of signal transducing histidine kinase"/>
    <property type="match status" value="1"/>
</dbReference>
<evidence type="ECO:0000256" key="7">
    <source>
        <dbReference type="ARBA" id="ARBA00022777"/>
    </source>
</evidence>
<proteinExistence type="predicted"/>
<dbReference type="InterPro" id="IPR036097">
    <property type="entry name" value="HisK_dim/P_sf"/>
</dbReference>
<dbReference type="Proteomes" id="UP000824755">
    <property type="component" value="Chromosome"/>
</dbReference>
<dbReference type="InterPro" id="IPR004358">
    <property type="entry name" value="Sig_transdc_His_kin-like_C"/>
</dbReference>
<evidence type="ECO:0000259" key="13">
    <source>
        <dbReference type="PROSITE" id="PS50885"/>
    </source>
</evidence>
<organism evidence="14 15">
    <name type="scientific">Lysobacter soyae</name>
    <dbReference type="NCBI Taxonomy" id="2764185"/>
    <lineage>
        <taxon>Bacteria</taxon>
        <taxon>Pseudomonadati</taxon>
        <taxon>Pseudomonadota</taxon>
        <taxon>Gammaproteobacteria</taxon>
        <taxon>Lysobacterales</taxon>
        <taxon>Lysobacteraceae</taxon>
        <taxon>Lysobacter</taxon>
    </lineage>
</organism>
<dbReference type="InterPro" id="IPR036890">
    <property type="entry name" value="HATPase_C_sf"/>
</dbReference>
<gene>
    <name evidence="14" type="ORF">H8L67_02350</name>
</gene>
<dbReference type="PROSITE" id="PS50885">
    <property type="entry name" value="HAMP"/>
    <property type="match status" value="1"/>
</dbReference>
<dbReference type="InterPro" id="IPR003594">
    <property type="entry name" value="HATPase_dom"/>
</dbReference>
<evidence type="ECO:0000256" key="1">
    <source>
        <dbReference type="ARBA" id="ARBA00000085"/>
    </source>
</evidence>
<dbReference type="PANTHER" id="PTHR45436">
    <property type="entry name" value="SENSOR HISTIDINE KINASE YKOH"/>
    <property type="match status" value="1"/>
</dbReference>
<dbReference type="SMART" id="SM00304">
    <property type="entry name" value="HAMP"/>
    <property type="match status" value="1"/>
</dbReference>
<keyword evidence="7" id="KW-0418">Kinase</keyword>
<dbReference type="InterPro" id="IPR005467">
    <property type="entry name" value="His_kinase_dom"/>
</dbReference>
<dbReference type="SMART" id="SM00387">
    <property type="entry name" value="HATPase_c"/>
    <property type="match status" value="1"/>
</dbReference>
<keyword evidence="4" id="KW-0597">Phosphoprotein</keyword>
<feature type="domain" description="HAMP" evidence="13">
    <location>
        <begin position="176"/>
        <end position="229"/>
    </location>
</feature>
<keyword evidence="15" id="KW-1185">Reference proteome</keyword>
<dbReference type="EC" id="2.7.13.3" evidence="3"/>
<comment type="subcellular location">
    <subcellularLocation>
        <location evidence="2">Membrane</location>
    </subcellularLocation>
</comment>
<dbReference type="Gene3D" id="1.10.287.130">
    <property type="match status" value="1"/>
</dbReference>
<sequence>MNFLRPFSTSARLTLLIASTYLLLLFVLGAGVYYKVSAQLEDDTRNFVMADAQELRSIHALNGDAVFLREVDSRSADPEDSDMFYSVLDARGVTLAGQTYPLPGVPAAKRWLSFRLTDAGRTRVIARTFRLGGMTLISGMQTRAEDGFLQAMLRAAWMSLVLAAALSVLTAWLISKWMNLRLMRLSDTAGLVASGQIGRRVDVDHSGDAFDRMGVEINHMLDRIEELIGGVRQVSDQIAHDLRTPLTHLRNDLVELKMDIAHGRLDAHGVDRSIAKTDQLLATFSAILRVSKLESEPLPPRLATLDLATLCADAAELYQPVAQEKGITIDLSLASATIQGERDQLFQMVVNLLDNAIKYSPVGSRVLVLTQSEGAGARVRVMDAGVGIPVSDRQRVFNRFERLETHRGTPGNGLGLSLVRAIVMRHGGTIALNDAHPGLCVDISLPAMPTPA</sequence>
<evidence type="ECO:0000256" key="11">
    <source>
        <dbReference type="SAM" id="Phobius"/>
    </source>
</evidence>
<dbReference type="CDD" id="cd00075">
    <property type="entry name" value="HATPase"/>
    <property type="match status" value="1"/>
</dbReference>
<dbReference type="PANTHER" id="PTHR45436:SF8">
    <property type="entry name" value="HISTIDINE KINASE"/>
    <property type="match status" value="1"/>
</dbReference>
<evidence type="ECO:0000256" key="2">
    <source>
        <dbReference type="ARBA" id="ARBA00004370"/>
    </source>
</evidence>
<dbReference type="PRINTS" id="PR00344">
    <property type="entry name" value="BCTRLSENSOR"/>
</dbReference>
<dbReference type="InterPro" id="IPR050428">
    <property type="entry name" value="TCS_sensor_his_kinase"/>
</dbReference>
<accession>A0ABX8WRB7</accession>
<evidence type="ECO:0000259" key="12">
    <source>
        <dbReference type="PROSITE" id="PS50109"/>
    </source>
</evidence>
<comment type="catalytic activity">
    <reaction evidence="1">
        <text>ATP + protein L-histidine = ADP + protein N-phospho-L-histidine.</text>
        <dbReference type="EC" id="2.7.13.3"/>
    </reaction>
</comment>
<reference evidence="14 15" key="1">
    <citation type="submission" date="2021-08" db="EMBL/GenBank/DDBJ databases">
        <title>Lysobacter sp. strain CJ11 Genome sequencing and assembly.</title>
        <authorList>
            <person name="Kim I."/>
        </authorList>
    </citation>
    <scope>NUCLEOTIDE SEQUENCE [LARGE SCALE GENOMIC DNA]</scope>
    <source>
        <strain evidence="14 15">CJ11</strain>
    </source>
</reference>
<dbReference type="PROSITE" id="PS50109">
    <property type="entry name" value="HIS_KIN"/>
    <property type="match status" value="1"/>
</dbReference>
<evidence type="ECO:0000313" key="15">
    <source>
        <dbReference type="Proteomes" id="UP000824755"/>
    </source>
</evidence>
<dbReference type="SUPFAM" id="SSF55874">
    <property type="entry name" value="ATPase domain of HSP90 chaperone/DNA topoisomerase II/histidine kinase"/>
    <property type="match status" value="1"/>
</dbReference>
<keyword evidence="9" id="KW-0902">Two-component regulatory system</keyword>
<evidence type="ECO:0000256" key="9">
    <source>
        <dbReference type="ARBA" id="ARBA00023012"/>
    </source>
</evidence>
<dbReference type="EMBL" id="CP080544">
    <property type="protein sequence ID" value="QYR53372.1"/>
    <property type="molecule type" value="Genomic_DNA"/>
</dbReference>
<keyword evidence="6 11" id="KW-0812">Transmembrane</keyword>
<feature type="transmembrane region" description="Helical" evidence="11">
    <location>
        <begin position="12"/>
        <end position="34"/>
    </location>
</feature>
<keyword evidence="8 11" id="KW-1133">Transmembrane helix</keyword>
<dbReference type="Gene3D" id="3.30.565.10">
    <property type="entry name" value="Histidine kinase-like ATPase, C-terminal domain"/>
    <property type="match status" value="1"/>
</dbReference>